<sequence length="365" mass="42953">MMKQYGIPTSSGIVFRLVQALTQYKKLTVQQRSRKTTIHWLGDALRSFYDLYGYRSRWGPENKQPKYTPSPRSNEYELLKGGSEPFHFGTMVYMFVELKDFVRARDLVDLYRYVFQNEQDGILPVSMLNSVMLADLREGKYDRVKETWQVLYDTAKKVARSEDYIEDLPHTSQISPRYRYVLSGGFKIIQEVLFIEDNAAGLASLVREVRGEGFELDSKNWNTYVQCMVQLKQYGEAFKTCEEFLMPNWSGWFTARVRESVKNQLPLELRRKGSAPRYLRPVTTTLYRLAQGYMELDRMSPWSVEAGRMIRELEEECPQVIRAIKSMIRVYSDLEYEIFENLDSAAAVDEEYDEEYERGDERYDQ</sequence>
<dbReference type="HOGENOM" id="CLU_758704_0_0_1"/>
<evidence type="ECO:0000313" key="1">
    <source>
        <dbReference type="EMBL" id="EMR67169.1"/>
    </source>
</evidence>
<dbReference type="Proteomes" id="UP000012174">
    <property type="component" value="Unassembled WGS sequence"/>
</dbReference>
<reference evidence="2" key="1">
    <citation type="journal article" date="2013" name="Genome Announc.">
        <title>Draft genome sequence of the grapevine dieback fungus Eutypa lata UCR-EL1.</title>
        <authorList>
            <person name="Blanco-Ulate B."/>
            <person name="Rolshausen P.E."/>
            <person name="Cantu D."/>
        </authorList>
    </citation>
    <scope>NUCLEOTIDE SEQUENCE [LARGE SCALE GENOMIC DNA]</scope>
    <source>
        <strain evidence="2">UCR-EL1</strain>
    </source>
</reference>
<gene>
    <name evidence="1" type="ORF">UCREL1_5825</name>
</gene>
<dbReference type="KEGG" id="ela:UCREL1_5825"/>
<dbReference type="STRING" id="1287681.M7SLC7"/>
<dbReference type="EMBL" id="KB706501">
    <property type="protein sequence ID" value="EMR67169.1"/>
    <property type="molecule type" value="Genomic_DNA"/>
</dbReference>
<protein>
    <submittedName>
        <fullName evidence="1">Putative coxi translation protein cya5 protein</fullName>
    </submittedName>
</protein>
<dbReference type="eggNOG" id="KOG4197">
    <property type="taxonomic scope" value="Eukaryota"/>
</dbReference>
<dbReference type="OrthoDB" id="185373at2759"/>
<dbReference type="AlphaFoldDB" id="M7SLC7"/>
<proteinExistence type="predicted"/>
<organism evidence="1 2">
    <name type="scientific">Eutypa lata (strain UCR-EL1)</name>
    <name type="common">Grapevine dieback disease fungus</name>
    <name type="synonym">Eutypa armeniacae</name>
    <dbReference type="NCBI Taxonomy" id="1287681"/>
    <lineage>
        <taxon>Eukaryota</taxon>
        <taxon>Fungi</taxon>
        <taxon>Dikarya</taxon>
        <taxon>Ascomycota</taxon>
        <taxon>Pezizomycotina</taxon>
        <taxon>Sordariomycetes</taxon>
        <taxon>Xylariomycetidae</taxon>
        <taxon>Xylariales</taxon>
        <taxon>Diatrypaceae</taxon>
        <taxon>Eutypa</taxon>
    </lineage>
</organism>
<keyword evidence="2" id="KW-1185">Reference proteome</keyword>
<evidence type="ECO:0000313" key="2">
    <source>
        <dbReference type="Proteomes" id="UP000012174"/>
    </source>
</evidence>
<accession>M7SLC7</accession>
<name>M7SLC7_EUTLA</name>